<dbReference type="SMART" id="SM00271">
    <property type="entry name" value="DnaJ"/>
    <property type="match status" value="1"/>
</dbReference>
<dbReference type="InterPro" id="IPR001623">
    <property type="entry name" value="DnaJ_domain"/>
</dbReference>
<dbReference type="InterPro" id="IPR011990">
    <property type="entry name" value="TPR-like_helical_dom_sf"/>
</dbReference>
<dbReference type="PROSITE" id="PS50076">
    <property type="entry name" value="DNAJ_2"/>
    <property type="match status" value="1"/>
</dbReference>
<reference evidence="6" key="1">
    <citation type="submission" date="2021-02" db="EMBL/GenBank/DDBJ databases">
        <authorList>
            <person name="Dougan E. K."/>
            <person name="Rhodes N."/>
            <person name="Thang M."/>
            <person name="Chan C."/>
        </authorList>
    </citation>
    <scope>NUCLEOTIDE SEQUENCE</scope>
</reference>
<accession>A0A813I6I6</accession>
<evidence type="ECO:0000256" key="2">
    <source>
        <dbReference type="ARBA" id="ARBA00022803"/>
    </source>
</evidence>
<organism evidence="6 7">
    <name type="scientific">Polarella glacialis</name>
    <name type="common">Dinoflagellate</name>
    <dbReference type="NCBI Taxonomy" id="89957"/>
    <lineage>
        <taxon>Eukaryota</taxon>
        <taxon>Sar</taxon>
        <taxon>Alveolata</taxon>
        <taxon>Dinophyceae</taxon>
        <taxon>Suessiales</taxon>
        <taxon>Suessiaceae</taxon>
        <taxon>Polarella</taxon>
    </lineage>
</organism>
<gene>
    <name evidence="6" type="ORF">PGLA2088_LOCUS4221</name>
</gene>
<keyword evidence="2 3" id="KW-0802">TPR repeat</keyword>
<dbReference type="CDD" id="cd06257">
    <property type="entry name" value="DnaJ"/>
    <property type="match status" value="1"/>
</dbReference>
<protein>
    <recommendedName>
        <fullName evidence="5">J domain-containing protein</fullName>
    </recommendedName>
</protein>
<comment type="caution">
    <text evidence="6">The sequence shown here is derived from an EMBL/GenBank/DDBJ whole genome shotgun (WGS) entry which is preliminary data.</text>
</comment>
<proteinExistence type="predicted"/>
<dbReference type="Proteomes" id="UP000626109">
    <property type="component" value="Unassembled WGS sequence"/>
</dbReference>
<keyword evidence="4" id="KW-1133">Transmembrane helix</keyword>
<evidence type="ECO:0000256" key="3">
    <source>
        <dbReference type="PROSITE-ProRule" id="PRU00339"/>
    </source>
</evidence>
<dbReference type="PANTHER" id="PTHR45188:SF2">
    <property type="entry name" value="DNAJ HOMOLOG SUBFAMILY C MEMBER 7"/>
    <property type="match status" value="1"/>
</dbReference>
<dbReference type="Pfam" id="PF00226">
    <property type="entry name" value="DnaJ"/>
    <property type="match status" value="1"/>
</dbReference>
<dbReference type="PRINTS" id="PR00625">
    <property type="entry name" value="JDOMAIN"/>
</dbReference>
<dbReference type="SMART" id="SM00028">
    <property type="entry name" value="TPR"/>
    <property type="match status" value="4"/>
</dbReference>
<dbReference type="InterPro" id="IPR036869">
    <property type="entry name" value="J_dom_sf"/>
</dbReference>
<keyword evidence="4" id="KW-0812">Transmembrane</keyword>
<evidence type="ECO:0000256" key="1">
    <source>
        <dbReference type="ARBA" id="ARBA00022737"/>
    </source>
</evidence>
<feature type="transmembrane region" description="Helical" evidence="4">
    <location>
        <begin position="416"/>
        <end position="436"/>
    </location>
</feature>
<dbReference type="InterPro" id="IPR019734">
    <property type="entry name" value="TPR_rpt"/>
</dbReference>
<sequence length="502" mass="56634">MKLADLSGTFNVMVEALRRDGGANPKTLERCARCLLLMNRLEEGLHFCKQRLPSLSPEQRASEDWKPFLSTASRLSHHARALHEMEGILQKGPEAAEGLLPDRTQCPQLLGEVAAIVRGCEQMLALLCAVERSSPIGTRLHFVMPRALLLPVPGQSGQTPQQRRQWAEQALQVTEELLRGDPCWPDSHHWRARCLVRLSRRREAREALRRAQNCAEQQRGRHQLADELLDTMRSIELHKERGNEAYQRQAWDASLASYNAAVAADAWRMDLEFSAQLHCNRSTVEFKLGMLQEALQYASLAIALAPGYAKAFFRRGIIQMELQCYSEAAADFEQVAHLEPHSAGLPEWRARARCWAASPPAKNYYAVLGVSFSADPARIKKAYRALALKVHPDKNPQDPVQAEAMFKALQEALFRLRLFFICCCWFCCCLLLLFFLKICFLDALSDCKEAFDVLSDPERRRAYDGLDAPTLAPAWPRKGYCCCCSCCSCCCRAAWEESCGKS</sequence>
<keyword evidence="4" id="KW-0472">Membrane</keyword>
<dbReference type="PROSITE" id="PS50005">
    <property type="entry name" value="TPR"/>
    <property type="match status" value="1"/>
</dbReference>
<evidence type="ECO:0000313" key="6">
    <source>
        <dbReference type="EMBL" id="CAE8645790.1"/>
    </source>
</evidence>
<evidence type="ECO:0000313" key="7">
    <source>
        <dbReference type="Proteomes" id="UP000626109"/>
    </source>
</evidence>
<dbReference type="Gene3D" id="1.25.40.10">
    <property type="entry name" value="Tetratricopeptide repeat domain"/>
    <property type="match status" value="2"/>
</dbReference>
<dbReference type="PANTHER" id="PTHR45188">
    <property type="entry name" value="DNAJ PROTEIN P58IPK HOMOLOG"/>
    <property type="match status" value="1"/>
</dbReference>
<evidence type="ECO:0000256" key="4">
    <source>
        <dbReference type="SAM" id="Phobius"/>
    </source>
</evidence>
<name>A0A813I6I6_POLGL</name>
<dbReference type="SUPFAM" id="SSF48452">
    <property type="entry name" value="TPR-like"/>
    <property type="match status" value="2"/>
</dbReference>
<dbReference type="Gene3D" id="1.10.287.110">
    <property type="entry name" value="DnaJ domain"/>
    <property type="match status" value="1"/>
</dbReference>
<dbReference type="SUPFAM" id="SSF46565">
    <property type="entry name" value="Chaperone J-domain"/>
    <property type="match status" value="1"/>
</dbReference>
<evidence type="ECO:0000259" key="5">
    <source>
        <dbReference type="PROSITE" id="PS50076"/>
    </source>
</evidence>
<keyword evidence="1" id="KW-0677">Repeat</keyword>
<feature type="domain" description="J" evidence="5">
    <location>
        <begin position="363"/>
        <end position="467"/>
    </location>
</feature>
<dbReference type="EMBL" id="CAJNNW010003855">
    <property type="protein sequence ID" value="CAE8645790.1"/>
    <property type="molecule type" value="Genomic_DNA"/>
</dbReference>
<feature type="repeat" description="TPR" evidence="3">
    <location>
        <begin position="309"/>
        <end position="342"/>
    </location>
</feature>
<dbReference type="AlphaFoldDB" id="A0A813I6I6"/>